<name>A0ABM9GFB4_9GAMM</name>
<keyword evidence="1" id="KW-0812">Transmembrane</keyword>
<gene>
    <name evidence="2" type="ORF">PSECIP111951_00102</name>
</gene>
<dbReference type="Proteomes" id="UP001152485">
    <property type="component" value="Unassembled WGS sequence"/>
</dbReference>
<feature type="transmembrane region" description="Helical" evidence="1">
    <location>
        <begin position="35"/>
        <end position="53"/>
    </location>
</feature>
<evidence type="ECO:0000256" key="1">
    <source>
        <dbReference type="SAM" id="Phobius"/>
    </source>
</evidence>
<feature type="transmembrane region" description="Helical" evidence="1">
    <location>
        <begin position="120"/>
        <end position="137"/>
    </location>
</feature>
<feature type="transmembrane region" description="Helical" evidence="1">
    <location>
        <begin position="59"/>
        <end position="75"/>
    </location>
</feature>
<feature type="transmembrane region" description="Helical" evidence="1">
    <location>
        <begin position="87"/>
        <end position="108"/>
    </location>
</feature>
<protein>
    <recommendedName>
        <fullName evidence="4">DUF2306 domain-containing protein</fullName>
    </recommendedName>
</protein>
<proteinExistence type="predicted"/>
<organism evidence="2 3">
    <name type="scientific">Pseudoalteromonas holothuriae</name>
    <dbReference type="NCBI Taxonomy" id="2963714"/>
    <lineage>
        <taxon>Bacteria</taxon>
        <taxon>Pseudomonadati</taxon>
        <taxon>Pseudomonadota</taxon>
        <taxon>Gammaproteobacteria</taxon>
        <taxon>Alteromonadales</taxon>
        <taxon>Pseudoalteromonadaceae</taxon>
        <taxon>Pseudoalteromonas</taxon>
    </lineage>
</organism>
<feature type="transmembrane region" description="Helical" evidence="1">
    <location>
        <begin position="6"/>
        <end position="23"/>
    </location>
</feature>
<reference evidence="2 3" key="1">
    <citation type="submission" date="2022-07" db="EMBL/GenBank/DDBJ databases">
        <authorList>
            <person name="Criscuolo A."/>
        </authorList>
    </citation>
    <scope>NUCLEOTIDE SEQUENCE [LARGE SCALE GENOMIC DNA]</scope>
    <source>
        <strain evidence="3">CIP 111951</strain>
    </source>
</reference>
<sequence>MYAVHILAGTLALLSGLLVLITTKGSGLHKKIGNVFFFSMIFVSLSALALDIMLSQMPSFSLLTLYLITTSWLTVRRPPEQIGKFEIFACVMAYLTSFTLYYLGWLVTHGEQMYGIPPEMTPIYFVTGTLALLAAIFDTKMLVNGGIAGVHRIARHLWRMCLAFIFAMMSFLSQDVFSEAVTASGVLWIPVLILVLLLFYWLVKVIFFSQKFKKVGESVI</sequence>
<accession>A0ABM9GFB4</accession>
<comment type="caution">
    <text evidence="2">The sequence shown here is derived from an EMBL/GenBank/DDBJ whole genome shotgun (WGS) entry which is preliminary data.</text>
</comment>
<feature type="transmembrane region" description="Helical" evidence="1">
    <location>
        <begin position="185"/>
        <end position="203"/>
    </location>
</feature>
<evidence type="ECO:0000313" key="2">
    <source>
        <dbReference type="EMBL" id="CAH9050018.1"/>
    </source>
</evidence>
<keyword evidence="1" id="KW-1133">Transmembrane helix</keyword>
<evidence type="ECO:0000313" key="3">
    <source>
        <dbReference type="Proteomes" id="UP001152485"/>
    </source>
</evidence>
<dbReference type="RefSeq" id="WP_261591309.1">
    <property type="nucleotide sequence ID" value="NZ_CAMAPD010000001.1"/>
</dbReference>
<dbReference type="EMBL" id="CAMAPD010000001">
    <property type="protein sequence ID" value="CAH9050018.1"/>
    <property type="molecule type" value="Genomic_DNA"/>
</dbReference>
<keyword evidence="1" id="KW-0472">Membrane</keyword>
<feature type="transmembrane region" description="Helical" evidence="1">
    <location>
        <begin position="157"/>
        <end position="173"/>
    </location>
</feature>
<evidence type="ECO:0008006" key="4">
    <source>
        <dbReference type="Google" id="ProtNLM"/>
    </source>
</evidence>